<dbReference type="Pfam" id="PF14078">
    <property type="entry name" value="DUF4259"/>
    <property type="match status" value="1"/>
</dbReference>
<proteinExistence type="predicted"/>
<evidence type="ECO:0000313" key="2">
    <source>
        <dbReference type="Proteomes" id="UP000293519"/>
    </source>
</evidence>
<dbReference type="OrthoDB" id="73183at2"/>
<accession>A0A4Q7LP25</accession>
<dbReference type="InterPro" id="IPR025355">
    <property type="entry name" value="DUF4259"/>
</dbReference>
<dbReference type="EMBL" id="SGWW01000003">
    <property type="protein sequence ID" value="RZS56314.1"/>
    <property type="molecule type" value="Genomic_DNA"/>
</dbReference>
<sequence>MGTWSAFPVGNDDAADWADELDDASDWGIVIDALDDALETEPNELDADIASVALAAAETVAHGLGRPTQSDAHTETIAAFAGRVSTPGGELRAQALRAVNHVAHPDGELAELWEESDPAAWADALDRLREALSGTGSDGSGT</sequence>
<comment type="caution">
    <text evidence="1">The sequence shown here is derived from an EMBL/GenBank/DDBJ whole genome shotgun (WGS) entry which is preliminary data.</text>
</comment>
<dbReference type="Proteomes" id="UP000293519">
    <property type="component" value="Unassembled WGS sequence"/>
</dbReference>
<name>A0A4Q7LP25_9MICO</name>
<keyword evidence="2" id="KW-1185">Reference proteome</keyword>
<dbReference type="RefSeq" id="WP_130485573.1">
    <property type="nucleotide sequence ID" value="NZ_SGWW01000003.1"/>
</dbReference>
<evidence type="ECO:0000313" key="1">
    <source>
        <dbReference type="EMBL" id="RZS56314.1"/>
    </source>
</evidence>
<dbReference type="AlphaFoldDB" id="A0A4Q7LP25"/>
<reference evidence="1 2" key="1">
    <citation type="journal article" date="2015" name="Stand. Genomic Sci.">
        <title>Genomic Encyclopedia of Bacterial and Archaeal Type Strains, Phase III: the genomes of soil and plant-associated and newly described type strains.</title>
        <authorList>
            <person name="Whitman W.B."/>
            <person name="Woyke T."/>
            <person name="Klenk H.P."/>
            <person name="Zhou Y."/>
            <person name="Lilburn T.G."/>
            <person name="Beck B.J."/>
            <person name="De Vos P."/>
            <person name="Vandamme P."/>
            <person name="Eisen J.A."/>
            <person name="Garrity G."/>
            <person name="Hugenholtz P."/>
            <person name="Kyrpides N.C."/>
        </authorList>
    </citation>
    <scope>NUCLEOTIDE SEQUENCE [LARGE SCALE GENOMIC DNA]</scope>
    <source>
        <strain evidence="1 2">CV2</strain>
    </source>
</reference>
<gene>
    <name evidence="1" type="ORF">EV141_1772</name>
</gene>
<protein>
    <submittedName>
        <fullName evidence="1">Uncharacterized protein DUF4259</fullName>
    </submittedName>
</protein>
<organism evidence="1 2">
    <name type="scientific">Microcella putealis</name>
    <dbReference type="NCBI Taxonomy" id="337005"/>
    <lineage>
        <taxon>Bacteria</taxon>
        <taxon>Bacillati</taxon>
        <taxon>Actinomycetota</taxon>
        <taxon>Actinomycetes</taxon>
        <taxon>Micrococcales</taxon>
        <taxon>Microbacteriaceae</taxon>
        <taxon>Microcella</taxon>
    </lineage>
</organism>